<evidence type="ECO:0000256" key="3">
    <source>
        <dbReference type="ARBA" id="ARBA00004604"/>
    </source>
</evidence>
<accession>A0AAV4PDP4</accession>
<dbReference type="PANTHER" id="PTHR13557:SF1">
    <property type="entry name" value="COILED-COIL DOMAIN-CONTAINING PROTEIN 86"/>
    <property type="match status" value="1"/>
</dbReference>
<dbReference type="Proteomes" id="UP001054837">
    <property type="component" value="Unassembled WGS sequence"/>
</dbReference>
<evidence type="ECO:0000313" key="16">
    <source>
        <dbReference type="Proteomes" id="UP001054837"/>
    </source>
</evidence>
<reference evidence="15 16" key="1">
    <citation type="submission" date="2021-06" db="EMBL/GenBank/DDBJ databases">
        <title>Caerostris darwini draft genome.</title>
        <authorList>
            <person name="Kono N."/>
            <person name="Arakawa K."/>
        </authorList>
    </citation>
    <scope>NUCLEOTIDE SEQUENCE [LARGE SCALE GENOMIC DNA]</scope>
</reference>
<dbReference type="InterPro" id="IPR026570">
    <property type="entry name" value="CCDC86"/>
</dbReference>
<evidence type="ECO:0000256" key="10">
    <source>
        <dbReference type="ARBA" id="ARBA00022934"/>
    </source>
</evidence>
<keyword evidence="16" id="KW-1185">Reference proteome</keyword>
<dbReference type="EMBL" id="BPLQ01002576">
    <property type="protein sequence ID" value="GIX94100.1"/>
    <property type="molecule type" value="Genomic_DNA"/>
</dbReference>
<keyword evidence="6" id="KW-0158">Chromosome</keyword>
<evidence type="ECO:0000313" key="15">
    <source>
        <dbReference type="EMBL" id="GIX94100.1"/>
    </source>
</evidence>
<evidence type="ECO:0000256" key="5">
    <source>
        <dbReference type="ARBA" id="ARBA00016738"/>
    </source>
</evidence>
<organism evidence="15 16">
    <name type="scientific">Caerostris darwini</name>
    <dbReference type="NCBI Taxonomy" id="1538125"/>
    <lineage>
        <taxon>Eukaryota</taxon>
        <taxon>Metazoa</taxon>
        <taxon>Ecdysozoa</taxon>
        <taxon>Arthropoda</taxon>
        <taxon>Chelicerata</taxon>
        <taxon>Arachnida</taxon>
        <taxon>Araneae</taxon>
        <taxon>Araneomorphae</taxon>
        <taxon>Entelegynae</taxon>
        <taxon>Araneoidea</taxon>
        <taxon>Araneidae</taxon>
        <taxon>Caerostris</taxon>
    </lineage>
</organism>
<comment type="similarity">
    <text evidence="4">Belongs to the CGR1 family.</text>
</comment>
<feature type="compositionally biased region" description="Basic residues" evidence="14">
    <location>
        <begin position="72"/>
        <end position="81"/>
    </location>
</feature>
<evidence type="ECO:0000256" key="7">
    <source>
        <dbReference type="ARBA" id="ARBA00022517"/>
    </source>
</evidence>
<comment type="function">
    <text evidence="1">Involved in nucleolar integrity and required for processing of the pre-rRNA for the 60S ribosome subunit.</text>
</comment>
<evidence type="ECO:0000256" key="6">
    <source>
        <dbReference type="ARBA" id="ARBA00022454"/>
    </source>
</evidence>
<dbReference type="AlphaFoldDB" id="A0AAV4PDP4"/>
<feature type="compositionally biased region" description="Basic and acidic residues" evidence="14">
    <location>
        <begin position="82"/>
        <end position="91"/>
    </location>
</feature>
<comment type="function">
    <text evidence="13">Required for proper chromosome segregation during mitosis and error-free mitotic progression.</text>
</comment>
<evidence type="ECO:0000256" key="9">
    <source>
        <dbReference type="ARBA" id="ARBA00022553"/>
    </source>
</evidence>
<evidence type="ECO:0000256" key="4">
    <source>
        <dbReference type="ARBA" id="ARBA00007869"/>
    </source>
</evidence>
<dbReference type="PANTHER" id="PTHR13557">
    <property type="entry name" value="COILED-COIL DOMAIN-CONTAINING PROTEIN 86"/>
    <property type="match status" value="1"/>
</dbReference>
<keyword evidence="10" id="KW-0164">Citrullination</keyword>
<dbReference type="GO" id="GO:0005730">
    <property type="term" value="C:nucleolus"/>
    <property type="evidence" value="ECO:0007669"/>
    <property type="project" value="UniProtKB-SubCell"/>
</dbReference>
<keyword evidence="9" id="KW-0597">Phosphoprotein</keyword>
<feature type="region of interest" description="Disordered" evidence="14">
    <location>
        <begin position="65"/>
        <end position="123"/>
    </location>
</feature>
<keyword evidence="11" id="KW-0175">Coiled coil</keyword>
<name>A0AAV4PDP4_9ARAC</name>
<proteinExistence type="inferred from homology"/>
<keyword evidence="8" id="KW-0698">rRNA processing</keyword>
<dbReference type="InterPro" id="IPR005579">
    <property type="entry name" value="Cgr1-like"/>
</dbReference>
<evidence type="ECO:0000256" key="12">
    <source>
        <dbReference type="ARBA" id="ARBA00023242"/>
    </source>
</evidence>
<evidence type="ECO:0000256" key="2">
    <source>
        <dbReference type="ARBA" id="ARBA00004286"/>
    </source>
</evidence>
<evidence type="ECO:0000256" key="11">
    <source>
        <dbReference type="ARBA" id="ARBA00023054"/>
    </source>
</evidence>
<feature type="compositionally biased region" description="Basic residues" evidence="14">
    <location>
        <begin position="100"/>
        <end position="114"/>
    </location>
</feature>
<evidence type="ECO:0000256" key="1">
    <source>
        <dbReference type="ARBA" id="ARBA00004090"/>
    </source>
</evidence>
<keyword evidence="7" id="KW-0690">Ribosome biogenesis</keyword>
<protein>
    <recommendedName>
        <fullName evidence="5">Coiled-coil domain-containing protein 86</fullName>
    </recommendedName>
</protein>
<evidence type="ECO:0000256" key="8">
    <source>
        <dbReference type="ARBA" id="ARBA00022552"/>
    </source>
</evidence>
<comment type="caution">
    <text evidence="15">The sequence shown here is derived from an EMBL/GenBank/DDBJ whole genome shotgun (WGS) entry which is preliminary data.</text>
</comment>
<dbReference type="GO" id="GO:0006364">
    <property type="term" value="P:rRNA processing"/>
    <property type="evidence" value="ECO:0007669"/>
    <property type="project" value="UniProtKB-KW"/>
</dbReference>
<gene>
    <name evidence="15" type="primary">AVEN_114515_1</name>
    <name evidence="15" type="ORF">CDAR_394651</name>
</gene>
<evidence type="ECO:0000256" key="13">
    <source>
        <dbReference type="ARBA" id="ARBA00093307"/>
    </source>
</evidence>
<comment type="subcellular location">
    <subcellularLocation>
        <location evidence="2">Chromosome</location>
    </subcellularLocation>
    <subcellularLocation>
        <location evidence="3">Nucleus</location>
        <location evidence="3">Nucleolus</location>
    </subcellularLocation>
</comment>
<dbReference type="Pfam" id="PF03879">
    <property type="entry name" value="Cgr1"/>
    <property type="match status" value="1"/>
</dbReference>
<keyword evidence="12" id="KW-0539">Nucleus</keyword>
<dbReference type="GO" id="GO:0005694">
    <property type="term" value="C:chromosome"/>
    <property type="evidence" value="ECO:0007669"/>
    <property type="project" value="UniProtKB-SubCell"/>
</dbReference>
<evidence type="ECO:0000256" key="14">
    <source>
        <dbReference type="SAM" id="MobiDB-lite"/>
    </source>
</evidence>
<sequence length="123" mass="14784">MEETNEVVIPVRGKNKSGRLWKSEKARFRSMCQVKPLKAKWSKRLKERLEQKELSMHIAELKNAKEQEKQLKKERRKIKLERKRENERKNEIVQVIKNPAKIKRMSKKQLRKIAKRDTNPVPS</sequence>